<protein>
    <submittedName>
        <fullName evidence="1">Uncharacterized protein</fullName>
    </submittedName>
</protein>
<reference evidence="1" key="1">
    <citation type="journal article" date="2020" name="Microb. Genom.">
        <title>Genetic diversity of clinical and environmental Mucorales isolates obtained from an investigation of mucormycosis cases among solid organ transplant recipients.</title>
        <authorList>
            <person name="Nguyen M.H."/>
            <person name="Kaul D."/>
            <person name="Muto C."/>
            <person name="Cheng S.J."/>
            <person name="Richter R.A."/>
            <person name="Bruno V.M."/>
            <person name="Liu G."/>
            <person name="Beyhan S."/>
            <person name="Sundermann A.J."/>
            <person name="Mounaud S."/>
            <person name="Pasculle A.W."/>
            <person name="Nierman W.C."/>
            <person name="Driscoll E."/>
            <person name="Cumbie R."/>
            <person name="Clancy C.J."/>
            <person name="Dupont C.L."/>
        </authorList>
    </citation>
    <scope>NUCLEOTIDE SEQUENCE</scope>
    <source>
        <strain evidence="1">GL11</strain>
    </source>
</reference>
<evidence type="ECO:0000313" key="2">
    <source>
        <dbReference type="Proteomes" id="UP000716291"/>
    </source>
</evidence>
<dbReference type="Proteomes" id="UP000716291">
    <property type="component" value="Unassembled WGS sequence"/>
</dbReference>
<name>A0A9P6WUX7_RHIOR</name>
<organism evidence="1 2">
    <name type="scientific">Rhizopus oryzae</name>
    <name type="common">Mucormycosis agent</name>
    <name type="synonym">Rhizopus arrhizus var. delemar</name>
    <dbReference type="NCBI Taxonomy" id="64495"/>
    <lineage>
        <taxon>Eukaryota</taxon>
        <taxon>Fungi</taxon>
        <taxon>Fungi incertae sedis</taxon>
        <taxon>Mucoromycota</taxon>
        <taxon>Mucoromycotina</taxon>
        <taxon>Mucoromycetes</taxon>
        <taxon>Mucorales</taxon>
        <taxon>Mucorineae</taxon>
        <taxon>Rhizopodaceae</taxon>
        <taxon>Rhizopus</taxon>
    </lineage>
</organism>
<dbReference type="AlphaFoldDB" id="A0A9P6WUX7"/>
<gene>
    <name evidence="1" type="ORF">G6F64_013626</name>
</gene>
<comment type="caution">
    <text evidence="1">The sequence shown here is derived from an EMBL/GenBank/DDBJ whole genome shotgun (WGS) entry which is preliminary data.</text>
</comment>
<accession>A0A9P6WUX7</accession>
<sequence>MPPSTRNPATGPPNNSVLALTEDNQQLRSTLRSLLAENRANASLLMQPYKRGQNIETWLRRFEVAATSVGLNGVSRGIQVLKYLPDEASAWLMRTLDLTDWNLITDKLKQVYGVDPQVQKAICRRRLESTVGQKIAARNPFFSIFVAYILPQWYKLPLFLHSRFPTCLEKSERV</sequence>
<dbReference type="OrthoDB" id="10310675at2759"/>
<dbReference type="EMBL" id="JAANQT010005946">
    <property type="protein sequence ID" value="KAG1292818.1"/>
    <property type="molecule type" value="Genomic_DNA"/>
</dbReference>
<proteinExistence type="predicted"/>
<keyword evidence="2" id="KW-1185">Reference proteome</keyword>
<evidence type="ECO:0000313" key="1">
    <source>
        <dbReference type="EMBL" id="KAG1292818.1"/>
    </source>
</evidence>